<evidence type="ECO:0000256" key="1">
    <source>
        <dbReference type="ARBA" id="ARBA00004196"/>
    </source>
</evidence>
<keyword evidence="2" id="KW-0479">Metal-binding</keyword>
<dbReference type="Gene3D" id="2.60.40.1220">
    <property type="match status" value="1"/>
</dbReference>
<keyword evidence="6" id="KW-0812">Transmembrane</keyword>
<accession>A0ABU3RZQ9</accession>
<dbReference type="EMBL" id="JAWDIU010000007">
    <property type="protein sequence ID" value="MDU0328352.1"/>
    <property type="molecule type" value="Genomic_DNA"/>
</dbReference>
<dbReference type="InterPro" id="IPR006311">
    <property type="entry name" value="TAT_signal"/>
</dbReference>
<name>A0ABU3RZQ9_9MICO</name>
<proteinExistence type="predicted"/>
<dbReference type="RefSeq" id="WP_316001981.1">
    <property type="nucleotide sequence ID" value="NZ_JAWDIU010000007.1"/>
</dbReference>
<feature type="transmembrane region" description="Helical" evidence="6">
    <location>
        <begin position="184"/>
        <end position="205"/>
    </location>
</feature>
<dbReference type="InterPro" id="IPR014755">
    <property type="entry name" value="Cu-Rt/internalin_Ig-like"/>
</dbReference>
<dbReference type="Pfam" id="PF04234">
    <property type="entry name" value="CopC"/>
    <property type="match status" value="1"/>
</dbReference>
<keyword evidence="6" id="KW-0472">Membrane</keyword>
<feature type="signal peptide" evidence="7">
    <location>
        <begin position="1"/>
        <end position="39"/>
    </location>
</feature>
<protein>
    <submittedName>
        <fullName evidence="9">Copper resistance protein CopC</fullName>
    </submittedName>
</protein>
<comment type="caution">
    <text evidence="9">The sequence shown here is derived from an EMBL/GenBank/DDBJ whole genome shotgun (WGS) entry which is preliminary data.</text>
</comment>
<dbReference type="InterPro" id="IPR007348">
    <property type="entry name" value="CopC_dom"/>
</dbReference>
<keyword evidence="10" id="KW-1185">Reference proteome</keyword>
<feature type="region of interest" description="Disordered" evidence="5">
    <location>
        <begin position="140"/>
        <end position="176"/>
    </location>
</feature>
<keyword evidence="3 7" id="KW-0732">Signal</keyword>
<evidence type="ECO:0000256" key="4">
    <source>
        <dbReference type="ARBA" id="ARBA00023008"/>
    </source>
</evidence>
<keyword evidence="4" id="KW-0186">Copper</keyword>
<comment type="subcellular location">
    <subcellularLocation>
        <location evidence="1">Cell envelope</location>
    </subcellularLocation>
</comment>
<evidence type="ECO:0000256" key="6">
    <source>
        <dbReference type="SAM" id="Phobius"/>
    </source>
</evidence>
<reference evidence="9 10" key="1">
    <citation type="submission" date="2023-09" db="EMBL/GenBank/DDBJ databases">
        <title>Microbacterium fusihabitans sp. nov., Microbacterium phycihabitans sp. nov., and Microbacterium cervinum sp. nov., isolated from dried seaweeds of beach.</title>
        <authorList>
            <person name="Lee S.D."/>
        </authorList>
    </citation>
    <scope>NUCLEOTIDE SEQUENCE [LARGE SCALE GENOMIC DNA]</scope>
    <source>
        <strain evidence="9 10">KSW2-21</strain>
    </source>
</reference>
<keyword evidence="6" id="KW-1133">Transmembrane helix</keyword>
<feature type="compositionally biased region" description="Low complexity" evidence="5">
    <location>
        <begin position="140"/>
        <end position="174"/>
    </location>
</feature>
<feature type="domain" description="CopC" evidence="8">
    <location>
        <begin position="40"/>
        <end position="134"/>
    </location>
</feature>
<dbReference type="InterPro" id="IPR014756">
    <property type="entry name" value="Ig_E-set"/>
</dbReference>
<evidence type="ECO:0000256" key="2">
    <source>
        <dbReference type="ARBA" id="ARBA00022723"/>
    </source>
</evidence>
<organism evidence="9 10">
    <name type="scientific">Microbacterium algihabitans</name>
    <dbReference type="NCBI Taxonomy" id="3075992"/>
    <lineage>
        <taxon>Bacteria</taxon>
        <taxon>Bacillati</taxon>
        <taxon>Actinomycetota</taxon>
        <taxon>Actinomycetes</taxon>
        <taxon>Micrococcales</taxon>
        <taxon>Microbacteriaceae</taxon>
        <taxon>Microbacterium</taxon>
    </lineage>
</organism>
<feature type="chain" id="PRO_5046825775" evidence="7">
    <location>
        <begin position="40"/>
        <end position="220"/>
    </location>
</feature>
<dbReference type="PANTHER" id="PTHR34820">
    <property type="entry name" value="INNER MEMBRANE PROTEIN YEBZ"/>
    <property type="match status" value="1"/>
</dbReference>
<dbReference type="PANTHER" id="PTHR34820:SF4">
    <property type="entry name" value="INNER MEMBRANE PROTEIN YEBZ"/>
    <property type="match status" value="1"/>
</dbReference>
<dbReference type="Proteomes" id="UP001256673">
    <property type="component" value="Unassembled WGS sequence"/>
</dbReference>
<dbReference type="InterPro" id="IPR032694">
    <property type="entry name" value="CopC/D"/>
</dbReference>
<dbReference type="SUPFAM" id="SSF81296">
    <property type="entry name" value="E set domains"/>
    <property type="match status" value="1"/>
</dbReference>
<sequence>MTSSPTPHRRARLPRWTAALAAGLLAAAALLVPALPAAAHDELVSTDPSADAVLDALPAQITFTFSADVLTDAGATVVEVKDASGASLADGAPEVSGTTVTQSLAGAASGAVSVVWRVVSSDGHPISGDFAFTVPAAAPTPSATPTTTTPTASPTPSATSAPSADPTSSATAAPVDEASAPSPLPWILLAVILVIVAGVLVYVFASRSGRKTAGGGTAGR</sequence>
<evidence type="ECO:0000256" key="3">
    <source>
        <dbReference type="ARBA" id="ARBA00022729"/>
    </source>
</evidence>
<evidence type="ECO:0000256" key="5">
    <source>
        <dbReference type="SAM" id="MobiDB-lite"/>
    </source>
</evidence>
<evidence type="ECO:0000259" key="8">
    <source>
        <dbReference type="Pfam" id="PF04234"/>
    </source>
</evidence>
<evidence type="ECO:0000313" key="9">
    <source>
        <dbReference type="EMBL" id="MDU0328352.1"/>
    </source>
</evidence>
<evidence type="ECO:0000313" key="10">
    <source>
        <dbReference type="Proteomes" id="UP001256673"/>
    </source>
</evidence>
<evidence type="ECO:0000256" key="7">
    <source>
        <dbReference type="SAM" id="SignalP"/>
    </source>
</evidence>
<dbReference type="PROSITE" id="PS51318">
    <property type="entry name" value="TAT"/>
    <property type="match status" value="1"/>
</dbReference>
<gene>
    <name evidence="9" type="ORF">RWH43_16455</name>
</gene>